<dbReference type="PANTHER" id="PTHR22642">
    <property type="entry name" value="IMIDAZOLONEPROPIONASE"/>
    <property type="match status" value="1"/>
</dbReference>
<dbReference type="CDD" id="cd01300">
    <property type="entry name" value="YtcJ_like"/>
    <property type="match status" value="1"/>
</dbReference>
<dbReference type="AlphaFoldDB" id="A0A1U7M2I1"/>
<dbReference type="SUPFAM" id="SSF51338">
    <property type="entry name" value="Composite domain of metallo-dependent hydrolases"/>
    <property type="match status" value="1"/>
</dbReference>
<proteinExistence type="predicted"/>
<keyword evidence="2" id="KW-0378">Hydrolase</keyword>
<dbReference type="Gene3D" id="3.10.310.70">
    <property type="match status" value="1"/>
</dbReference>
<dbReference type="Proteomes" id="UP000186112">
    <property type="component" value="Unassembled WGS sequence"/>
</dbReference>
<dbReference type="Gene3D" id="2.30.40.10">
    <property type="entry name" value="Urease, subunit C, domain 1"/>
    <property type="match status" value="1"/>
</dbReference>
<dbReference type="InterPro" id="IPR013108">
    <property type="entry name" value="Amidohydro_3"/>
</dbReference>
<dbReference type="EMBL" id="LTDM01000066">
    <property type="protein sequence ID" value="OLS01460.1"/>
    <property type="molecule type" value="Genomic_DNA"/>
</dbReference>
<dbReference type="RefSeq" id="WP_075728583.1">
    <property type="nucleotide sequence ID" value="NZ_LTDM01000066.1"/>
</dbReference>
<dbReference type="Gene3D" id="3.20.20.140">
    <property type="entry name" value="Metal-dependent hydrolases"/>
    <property type="match status" value="1"/>
</dbReference>
<organism evidence="2 3">
    <name type="scientific">Tissierella creatinophila DSM 6911</name>
    <dbReference type="NCBI Taxonomy" id="1123403"/>
    <lineage>
        <taxon>Bacteria</taxon>
        <taxon>Bacillati</taxon>
        <taxon>Bacillota</taxon>
        <taxon>Tissierellia</taxon>
        <taxon>Tissierellales</taxon>
        <taxon>Tissierellaceae</taxon>
        <taxon>Tissierella</taxon>
    </lineage>
</organism>
<keyword evidence="3" id="KW-1185">Reference proteome</keyword>
<reference evidence="2 3" key="1">
    <citation type="submission" date="2016-02" db="EMBL/GenBank/DDBJ databases">
        <title>Genome sequence of Tissierella creatinophila DSM 6911.</title>
        <authorList>
            <person name="Poehlein A."/>
            <person name="Daniel R."/>
        </authorList>
    </citation>
    <scope>NUCLEOTIDE SEQUENCE [LARGE SCALE GENOMIC DNA]</scope>
    <source>
        <strain evidence="2 3">DSM 6911</strain>
    </source>
</reference>
<name>A0A1U7M2I1_TISCR</name>
<dbReference type="InterPro" id="IPR032466">
    <property type="entry name" value="Metal_Hydrolase"/>
</dbReference>
<comment type="caution">
    <text evidence="2">The sequence shown here is derived from an EMBL/GenBank/DDBJ whole genome shotgun (WGS) entry which is preliminary data.</text>
</comment>
<sequence>MKDTCLYFNGKIFTSNSSKTYANAMVVEDGKLKWVGDIEDLDYKVDKKVDLNGKRVLPGLVDSHMHPLILSEFEVQIASLPPNVYSIKDIVQKVSEKRKLQGKDKWIQGWGFDEGKLEEKRTPNRWDLDKGASDVPVVITRTCVHIISVNSKALEIAGIDKYTPNPPGGEIDRDENGEPTGILRENAKALVLRHLPQQTTDYSADLLCNLSNKLLSHGITTVAEAWANLKPTDYYDIYIRAREKGYKQRTGIYYDWEDLKEKQILPRGSKNHNDPIFIGGIKVIGDGSVSGQTAWVSEPYLGDGKTYGFPVTQREDLIKAGEFAKKNNLQLVVHAMGDKTIDLVVDTFYKDANWISDAPSVKIEHAAMPTDRAIKKAVDSGISFNIQPIFLYAEIESYLKNLGAERTKETYPVKKVLDAGVKVAFSSDAPATAWYDPSNPFVGLKSAVTRRAYDGTDLGEDQRIDITTAIKLYTKMGAELMGVSNIGELSPGYYADFIVLDKDILEVQPEEIDQIVVDETYINGELVYKRF</sequence>
<dbReference type="GO" id="GO:0016810">
    <property type="term" value="F:hydrolase activity, acting on carbon-nitrogen (but not peptide) bonds"/>
    <property type="evidence" value="ECO:0007669"/>
    <property type="project" value="InterPro"/>
</dbReference>
<dbReference type="Pfam" id="PF07969">
    <property type="entry name" value="Amidohydro_3"/>
    <property type="match status" value="1"/>
</dbReference>
<evidence type="ECO:0000313" key="2">
    <source>
        <dbReference type="EMBL" id="OLS01460.1"/>
    </source>
</evidence>
<dbReference type="PANTHER" id="PTHR22642:SF2">
    <property type="entry name" value="PROTEIN LONG AFTER FAR-RED 3"/>
    <property type="match status" value="1"/>
</dbReference>
<evidence type="ECO:0000313" key="3">
    <source>
        <dbReference type="Proteomes" id="UP000186112"/>
    </source>
</evidence>
<dbReference type="OrthoDB" id="9776488at2"/>
<gene>
    <name evidence="2" type="primary">nfdA</name>
    <name evidence="2" type="ORF">TICRE_24990</name>
</gene>
<accession>A0A1U7M2I1</accession>
<evidence type="ECO:0000259" key="1">
    <source>
        <dbReference type="Pfam" id="PF07969"/>
    </source>
</evidence>
<dbReference type="InterPro" id="IPR033932">
    <property type="entry name" value="YtcJ-like"/>
</dbReference>
<protein>
    <submittedName>
        <fullName evidence="2">N-substituted formamide deformylase</fullName>
        <ecNumber evidence="2">3.5.1.91</ecNumber>
    </submittedName>
</protein>
<dbReference type="SUPFAM" id="SSF51556">
    <property type="entry name" value="Metallo-dependent hydrolases"/>
    <property type="match status" value="1"/>
</dbReference>
<dbReference type="EC" id="3.5.1.91" evidence="2"/>
<dbReference type="InterPro" id="IPR011059">
    <property type="entry name" value="Metal-dep_hydrolase_composite"/>
</dbReference>
<feature type="domain" description="Amidohydrolase 3" evidence="1">
    <location>
        <begin position="49"/>
        <end position="528"/>
    </location>
</feature>